<dbReference type="AlphaFoldDB" id="A0A7T7KLT0"/>
<name>A0A7T7KLT0_9HYPH</name>
<dbReference type="Gene3D" id="3.20.170.20">
    <property type="entry name" value="Protein of unknown function DUF952"/>
    <property type="match status" value="1"/>
</dbReference>
<dbReference type="InterPro" id="IPR009297">
    <property type="entry name" value="DUF952"/>
</dbReference>
<dbReference type="KEGG" id="mlut:JET14_18220"/>
<dbReference type="PANTHER" id="PTHR34129:SF1">
    <property type="entry name" value="DUF952 DOMAIN-CONTAINING PROTEIN"/>
    <property type="match status" value="1"/>
</dbReference>
<dbReference type="SUPFAM" id="SSF56399">
    <property type="entry name" value="ADP-ribosylation"/>
    <property type="match status" value="1"/>
</dbReference>
<dbReference type="Proteomes" id="UP000596083">
    <property type="component" value="Chromosome"/>
</dbReference>
<dbReference type="RefSeq" id="WP_200335380.1">
    <property type="nucleotide sequence ID" value="NZ_CP066786.1"/>
</dbReference>
<dbReference type="Pfam" id="PF06108">
    <property type="entry name" value="DUF952"/>
    <property type="match status" value="1"/>
</dbReference>
<accession>A0A7T7KLT0</accession>
<evidence type="ECO:0000313" key="1">
    <source>
        <dbReference type="EMBL" id="QQM30184.1"/>
    </source>
</evidence>
<dbReference type="PANTHER" id="PTHR34129">
    <property type="entry name" value="BLR1139 PROTEIN"/>
    <property type="match status" value="1"/>
</dbReference>
<gene>
    <name evidence="1" type="ORF">JET14_18220</name>
</gene>
<dbReference type="EMBL" id="CP066786">
    <property type="protein sequence ID" value="QQM30184.1"/>
    <property type="molecule type" value="Genomic_DNA"/>
</dbReference>
<protein>
    <submittedName>
        <fullName evidence="1">DUF952 domain-containing protein</fullName>
    </submittedName>
</protein>
<reference evidence="1 2" key="1">
    <citation type="submission" date="2020-12" db="EMBL/GenBank/DDBJ databases">
        <authorList>
            <person name="Zheng R.K."/>
            <person name="Sun C.M."/>
        </authorList>
    </citation>
    <scope>NUCLEOTIDE SEQUENCE [LARGE SCALE GENOMIC DNA]</scope>
    <source>
        <strain evidence="1 2">ZRK001</strain>
    </source>
</reference>
<proteinExistence type="predicted"/>
<sequence length="115" mass="12452">MPQPIFKIVARSEWQAARLAGVYRGAPVDLSDGFIHFSTAEQVEETAARHFGGQRDLLLVAVDPQALGPALKYEPSRGGALFPHLYAVLPFSAVLWEKPIPETRAGGHDFSGLVA</sequence>
<organism evidence="1 2">
    <name type="scientific">Martelella lutilitoris</name>
    <dbReference type="NCBI Taxonomy" id="2583532"/>
    <lineage>
        <taxon>Bacteria</taxon>
        <taxon>Pseudomonadati</taxon>
        <taxon>Pseudomonadota</taxon>
        <taxon>Alphaproteobacteria</taxon>
        <taxon>Hyphomicrobiales</taxon>
        <taxon>Aurantimonadaceae</taxon>
        <taxon>Martelella</taxon>
    </lineage>
</organism>
<evidence type="ECO:0000313" key="2">
    <source>
        <dbReference type="Proteomes" id="UP000596083"/>
    </source>
</evidence>